<dbReference type="AlphaFoldDB" id="A0A754B899"/>
<accession>A0A754B899</accession>
<proteinExistence type="predicted"/>
<dbReference type="EMBL" id="DAAWNC010000008">
    <property type="protein sequence ID" value="HAF8579491.1"/>
    <property type="molecule type" value="Genomic_DNA"/>
</dbReference>
<dbReference type="RefSeq" id="WP_079791447.1">
    <property type="nucleotide sequence ID" value="NZ_MXLQ01000006.1"/>
</dbReference>
<reference evidence="2" key="2">
    <citation type="submission" date="2020-02" db="EMBL/GenBank/DDBJ databases">
        <authorList>
            <consortium name="NCBI Pathogen Detection Project"/>
        </authorList>
    </citation>
    <scope>NUCLEOTIDE SEQUENCE</scope>
    <source>
        <strain evidence="2">MA.MZ045</strain>
    </source>
</reference>
<evidence type="ECO:0000256" key="1">
    <source>
        <dbReference type="SAM" id="MobiDB-lite"/>
    </source>
</evidence>
<organism evidence="2">
    <name type="scientific">Salmonella enterica</name>
    <name type="common">Salmonella choleraesuis</name>
    <dbReference type="NCBI Taxonomy" id="28901"/>
    <lineage>
        <taxon>Bacteria</taxon>
        <taxon>Pseudomonadati</taxon>
        <taxon>Pseudomonadota</taxon>
        <taxon>Gammaproteobacteria</taxon>
        <taxon>Enterobacterales</taxon>
        <taxon>Enterobacteriaceae</taxon>
        <taxon>Salmonella</taxon>
    </lineage>
</organism>
<feature type="compositionally biased region" description="Gly residues" evidence="1">
    <location>
        <begin position="12"/>
        <end position="22"/>
    </location>
</feature>
<comment type="caution">
    <text evidence="2">The sequence shown here is derived from an EMBL/GenBank/DDBJ whole genome shotgun (WGS) entry which is preliminary data.</text>
</comment>
<sequence length="135" mass="14039">MGIFIGAPATGMGAGESTGGGLSSVKTDGKTLTGDGNATPLALGPAEPFCVGSYISASLTGNLLYRDVPGIIKGTELVSSDFIHTIINGSLLLLSDTNRYHTNEFHPPGTWISCSSIYAAYLGTEDIRAIFRRIA</sequence>
<name>A0A754B899_SALER</name>
<protein>
    <submittedName>
        <fullName evidence="2">Uncharacterized protein</fullName>
    </submittedName>
</protein>
<feature type="region of interest" description="Disordered" evidence="1">
    <location>
        <begin position="1"/>
        <end position="28"/>
    </location>
</feature>
<gene>
    <name evidence="2" type="ORF">G5T75_003435</name>
</gene>
<evidence type="ECO:0000313" key="2">
    <source>
        <dbReference type="EMBL" id="HAF8579491.1"/>
    </source>
</evidence>
<reference evidence="2" key="1">
    <citation type="journal article" date="2018" name="Genome Biol.">
        <title>SKESA: strategic k-mer extension for scrupulous assemblies.</title>
        <authorList>
            <person name="Souvorov A."/>
            <person name="Agarwala R."/>
            <person name="Lipman D.J."/>
        </authorList>
    </citation>
    <scope>NUCLEOTIDE SEQUENCE</scope>
    <source>
        <strain evidence="2">MA.MZ045</strain>
    </source>
</reference>